<dbReference type="Gene3D" id="2.30.130.40">
    <property type="entry name" value="LON domain-like"/>
    <property type="match status" value="1"/>
</dbReference>
<keyword evidence="18" id="KW-1185">Reference proteome</keyword>
<keyword evidence="8 9" id="KW-0346">Stress response</keyword>
<dbReference type="Gene3D" id="1.20.5.5270">
    <property type="match status" value="1"/>
</dbReference>
<evidence type="ECO:0000256" key="14">
    <source>
        <dbReference type="RuleBase" id="RU000591"/>
    </source>
</evidence>
<dbReference type="GO" id="GO:0005737">
    <property type="term" value="C:cytoplasm"/>
    <property type="evidence" value="ECO:0007669"/>
    <property type="project" value="UniProtKB-SubCell"/>
</dbReference>
<dbReference type="PANTHER" id="PTHR10046">
    <property type="entry name" value="ATP DEPENDENT LON PROTEASE FAMILY MEMBER"/>
    <property type="match status" value="1"/>
</dbReference>
<dbReference type="GO" id="GO:0006515">
    <property type="term" value="P:protein quality control for misfolded or incompletely synthesized proteins"/>
    <property type="evidence" value="ECO:0007669"/>
    <property type="project" value="UniProtKB-UniRule"/>
</dbReference>
<feature type="binding site" evidence="9 12">
    <location>
        <begin position="389"/>
        <end position="396"/>
    </location>
    <ligand>
        <name>ATP</name>
        <dbReference type="ChEBI" id="CHEBI:30616"/>
    </ligand>
</feature>
<dbReference type="GO" id="GO:0043565">
    <property type="term" value="F:sequence-specific DNA binding"/>
    <property type="evidence" value="ECO:0007669"/>
    <property type="project" value="UniProtKB-UniRule"/>
</dbReference>
<protein>
    <recommendedName>
        <fullName evidence="9 10">Lon protease</fullName>
        <ecNumber evidence="9 10">3.4.21.53</ecNumber>
    </recommendedName>
    <alternativeName>
        <fullName evidence="9">ATP-dependent protease La</fullName>
    </alternativeName>
</protein>
<dbReference type="EC" id="3.4.21.53" evidence="9 10"/>
<reference evidence="17 18" key="1">
    <citation type="submission" date="2019-07" db="EMBL/GenBank/DDBJ databases">
        <title>Genomic Encyclopedia of Archaeal and Bacterial Type Strains, Phase II (KMG-II): from individual species to whole genera.</title>
        <authorList>
            <person name="Goeker M."/>
        </authorList>
    </citation>
    <scope>NUCLEOTIDE SEQUENCE [LARGE SCALE GENOMIC DNA]</scope>
    <source>
        <strain evidence="17 18">ATCC BAA-1139</strain>
    </source>
</reference>
<keyword evidence="4 9" id="KW-0547">Nucleotide-binding</keyword>
<feature type="domain" description="Lon proteolytic" evidence="15">
    <location>
        <begin position="625"/>
        <end position="805"/>
    </location>
</feature>
<feature type="active site" evidence="9 11">
    <location>
        <position position="755"/>
    </location>
</feature>
<dbReference type="InterPro" id="IPR046336">
    <property type="entry name" value="Lon_prtase_N_sf"/>
</dbReference>
<evidence type="ECO:0000313" key="18">
    <source>
        <dbReference type="Proteomes" id="UP000319449"/>
    </source>
</evidence>
<dbReference type="InterPro" id="IPR015947">
    <property type="entry name" value="PUA-like_sf"/>
</dbReference>
<accession>A0A562WSD3</accession>
<dbReference type="InterPro" id="IPR014721">
    <property type="entry name" value="Ribsml_uS5_D2-typ_fold_subgr"/>
</dbReference>
<evidence type="ECO:0000256" key="9">
    <source>
        <dbReference type="HAMAP-Rule" id="MF_01973"/>
    </source>
</evidence>
<dbReference type="Gene3D" id="3.30.230.10">
    <property type="match status" value="1"/>
</dbReference>
<dbReference type="GO" id="GO:0004252">
    <property type="term" value="F:serine-type endopeptidase activity"/>
    <property type="evidence" value="ECO:0007669"/>
    <property type="project" value="UniProtKB-UniRule"/>
</dbReference>
<dbReference type="SMART" id="SM00464">
    <property type="entry name" value="LON"/>
    <property type="match status" value="1"/>
</dbReference>
<dbReference type="SUPFAM" id="SSF52540">
    <property type="entry name" value="P-loop containing nucleoside triphosphate hydrolases"/>
    <property type="match status" value="1"/>
</dbReference>
<dbReference type="InterPro" id="IPR027065">
    <property type="entry name" value="Lon_Prtase"/>
</dbReference>
<evidence type="ECO:0000256" key="2">
    <source>
        <dbReference type="ARBA" id="ARBA00022490"/>
    </source>
</evidence>
<evidence type="ECO:0000256" key="8">
    <source>
        <dbReference type="ARBA" id="ARBA00023016"/>
    </source>
</evidence>
<evidence type="ECO:0000256" key="12">
    <source>
        <dbReference type="PIRSR" id="PIRSR001174-2"/>
    </source>
</evidence>
<evidence type="ECO:0000256" key="13">
    <source>
        <dbReference type="PROSITE-ProRule" id="PRU01122"/>
    </source>
</evidence>
<dbReference type="PROSITE" id="PS01046">
    <property type="entry name" value="LON_SER"/>
    <property type="match status" value="1"/>
</dbReference>
<dbReference type="GO" id="GO:0005524">
    <property type="term" value="F:ATP binding"/>
    <property type="evidence" value="ECO:0007669"/>
    <property type="project" value="UniProtKB-UniRule"/>
</dbReference>
<proteinExistence type="evidence at transcript level"/>
<evidence type="ECO:0000313" key="17">
    <source>
        <dbReference type="EMBL" id="TWJ33504.1"/>
    </source>
</evidence>
<sequence length="805" mass="89804">MTLPHRPDTLYVYLMSRFQQWGQRTALLTEEQTMPDSTPIPEILPLFPLREMVAFPYMILSLFLKDEETPAFEEAVAAHNSLIVLAKLKSDPNGDGLFPSLHQVGTACRITRLRHLDEGGAKVTMEGLARVQLQELVQEKPLTMVRLEPLREFVEKSLVSEALVSSLSALLKIALSYGRPLPDDVMKMIDYIDNPARLADLVTLYMNLPLDDQQTLLETIDPLERLKTVYAHLTSEVQRLQIKGEVQAEVTKRVGKTQKEYILREQMKHIQEELGDEDPRSADLNELKKKVIAAGMPTEVRKVADKELKRLERINQSSPEYTVARTYLDYLAGMPWQTGTIDNRDITQAETVLDEDHYNLKKVKERILEYLAVRTLKESMKGPILCFVGPPGVGKTSLGKSIARALGRKFIRVSLGGMRDEAEIRGHRRTYIGALPGRIIQEIFRCGANNPVFMLDEVDKIGLDFRGDPASALLEVLDPEQNSTFTDHYLDLPFDLSKVMFITTANQLDPIPPPLKDRMEVITLSGYTTEEKEHIATRYLVPKEIEENGLADYHPQFPPEALLRIIEEYTREAGVRTLQRNIASVCRKVAKEITQGKPPRETISAELVSEFLGPRKFFNEVAAEADRVGVVTGLAWTETGGDIIFVEATRMKGKGELILTGSLGEVMKESARAALSFVEANQDEFGISGDAFIDTTIHIHVPAGSIPKDGPSAGITMATALVSLMTGRLARRDLAMTGEISLTGRVLAIGGLKEKALAARRAGVVRIIVPERNRVDLDDLPEPARAELTFVFVKDIREALAEALV</sequence>
<dbReference type="InterPro" id="IPR008268">
    <property type="entry name" value="Peptidase_S16_AS"/>
</dbReference>
<dbReference type="SMART" id="SM00382">
    <property type="entry name" value="AAA"/>
    <property type="match status" value="1"/>
</dbReference>
<dbReference type="AlphaFoldDB" id="A0A562WSD3"/>
<evidence type="ECO:0000256" key="1">
    <source>
        <dbReference type="ARBA" id="ARBA00004496"/>
    </source>
</evidence>
<evidence type="ECO:0000259" key="16">
    <source>
        <dbReference type="PROSITE" id="PS51787"/>
    </source>
</evidence>
<evidence type="ECO:0000256" key="10">
    <source>
        <dbReference type="PIRNR" id="PIRNR001174"/>
    </source>
</evidence>
<dbReference type="InterPro" id="IPR008269">
    <property type="entry name" value="Lon_proteolytic"/>
</dbReference>
<evidence type="ECO:0000256" key="4">
    <source>
        <dbReference type="ARBA" id="ARBA00022741"/>
    </source>
</evidence>
<dbReference type="FunFam" id="1.20.5.5270:FF:000002">
    <property type="entry name" value="Lon protease homolog"/>
    <property type="match status" value="1"/>
</dbReference>
<dbReference type="Pfam" id="PF05362">
    <property type="entry name" value="Lon_C"/>
    <property type="match status" value="1"/>
</dbReference>
<dbReference type="PROSITE" id="PS51787">
    <property type="entry name" value="LON_N"/>
    <property type="match status" value="1"/>
</dbReference>
<dbReference type="GO" id="GO:0034605">
    <property type="term" value="P:cellular response to heat"/>
    <property type="evidence" value="ECO:0007669"/>
    <property type="project" value="UniProtKB-UniRule"/>
</dbReference>
<keyword evidence="3 9" id="KW-0645">Protease</keyword>
<gene>
    <name evidence="9" type="primary">lon</name>
    <name evidence="17" type="ORF">JN12_00178</name>
</gene>
<comment type="catalytic activity">
    <reaction evidence="9 10 13">
        <text>Hydrolysis of proteins in presence of ATP.</text>
        <dbReference type="EC" id="3.4.21.53"/>
    </reaction>
</comment>
<dbReference type="Gene3D" id="3.40.50.300">
    <property type="entry name" value="P-loop containing nucleotide triphosphate hydrolases"/>
    <property type="match status" value="1"/>
</dbReference>
<comment type="similarity">
    <text evidence="9 10 13 14">Belongs to the peptidase S16 family.</text>
</comment>
<dbReference type="InterPro" id="IPR003593">
    <property type="entry name" value="AAA+_ATPase"/>
</dbReference>
<dbReference type="FunFam" id="3.40.50.300:FF:000382">
    <property type="entry name" value="Lon protease homolog 2, peroxisomal"/>
    <property type="match status" value="1"/>
</dbReference>
<dbReference type="InterPro" id="IPR027417">
    <property type="entry name" value="P-loop_NTPase"/>
</dbReference>
<dbReference type="Gene3D" id="1.10.8.60">
    <property type="match status" value="1"/>
</dbReference>
<dbReference type="InterPro" id="IPR027543">
    <property type="entry name" value="Lon_bac"/>
</dbReference>
<dbReference type="SUPFAM" id="SSF88697">
    <property type="entry name" value="PUA domain-like"/>
    <property type="match status" value="1"/>
</dbReference>
<keyword evidence="7 9" id="KW-0067">ATP-binding</keyword>
<name>A0A562WSD3_9BACT</name>
<dbReference type="InterPro" id="IPR054594">
    <property type="entry name" value="Lon_lid"/>
</dbReference>
<dbReference type="PRINTS" id="PR00830">
    <property type="entry name" value="ENDOLAPTASE"/>
</dbReference>
<dbReference type="PIRSF" id="PIRSF001174">
    <property type="entry name" value="Lon_proteas"/>
    <property type="match status" value="1"/>
</dbReference>
<dbReference type="Pfam" id="PF00004">
    <property type="entry name" value="AAA"/>
    <property type="match status" value="1"/>
</dbReference>
<dbReference type="HAMAP" id="MF_01973">
    <property type="entry name" value="lon_bact"/>
    <property type="match status" value="1"/>
</dbReference>
<evidence type="ECO:0000259" key="15">
    <source>
        <dbReference type="PROSITE" id="PS51786"/>
    </source>
</evidence>
<evidence type="ECO:0000256" key="11">
    <source>
        <dbReference type="PIRSR" id="PIRSR001174-1"/>
    </source>
</evidence>
<dbReference type="GO" id="GO:0004176">
    <property type="term" value="F:ATP-dependent peptidase activity"/>
    <property type="evidence" value="ECO:0007669"/>
    <property type="project" value="UniProtKB-UniRule"/>
</dbReference>
<evidence type="ECO:0000256" key="5">
    <source>
        <dbReference type="ARBA" id="ARBA00022801"/>
    </source>
</evidence>
<dbReference type="InterPro" id="IPR020568">
    <property type="entry name" value="Ribosomal_Su5_D2-typ_SF"/>
</dbReference>
<dbReference type="InterPro" id="IPR003959">
    <property type="entry name" value="ATPase_AAA_core"/>
</dbReference>
<keyword evidence="2 9" id="KW-0963">Cytoplasm</keyword>
<evidence type="ECO:0000256" key="3">
    <source>
        <dbReference type="ARBA" id="ARBA00022670"/>
    </source>
</evidence>
<dbReference type="NCBIfam" id="TIGR00763">
    <property type="entry name" value="lon"/>
    <property type="match status" value="1"/>
</dbReference>
<organism evidence="17 18">
    <name type="scientific">Geobacter argillaceus</name>
    <dbReference type="NCBI Taxonomy" id="345631"/>
    <lineage>
        <taxon>Bacteria</taxon>
        <taxon>Pseudomonadati</taxon>
        <taxon>Thermodesulfobacteriota</taxon>
        <taxon>Desulfuromonadia</taxon>
        <taxon>Geobacterales</taxon>
        <taxon>Geobacteraceae</taxon>
        <taxon>Geobacter</taxon>
    </lineage>
</organism>
<keyword evidence="6 9" id="KW-0720">Serine protease</keyword>
<dbReference type="Gene3D" id="1.20.58.1480">
    <property type="match status" value="1"/>
</dbReference>
<dbReference type="Pfam" id="PF22667">
    <property type="entry name" value="Lon_lid"/>
    <property type="match status" value="1"/>
</dbReference>
<dbReference type="PROSITE" id="PS51786">
    <property type="entry name" value="LON_PROTEOLYTIC"/>
    <property type="match status" value="1"/>
</dbReference>
<feature type="active site" evidence="9 11">
    <location>
        <position position="712"/>
    </location>
</feature>
<dbReference type="Pfam" id="PF02190">
    <property type="entry name" value="LON_substr_bdg"/>
    <property type="match status" value="1"/>
</dbReference>
<dbReference type="InterPro" id="IPR004815">
    <property type="entry name" value="Lon_bac/euk-typ"/>
</dbReference>
<dbReference type="GO" id="GO:0016887">
    <property type="term" value="F:ATP hydrolysis activity"/>
    <property type="evidence" value="ECO:0007669"/>
    <property type="project" value="UniProtKB-UniRule"/>
</dbReference>
<dbReference type="EMBL" id="VLLN01000001">
    <property type="protein sequence ID" value="TWJ33504.1"/>
    <property type="molecule type" value="Genomic_DNA"/>
</dbReference>
<keyword evidence="5 9" id="KW-0378">Hydrolase</keyword>
<feature type="domain" description="Lon N-terminal" evidence="16">
    <location>
        <begin position="44"/>
        <end position="237"/>
    </location>
</feature>
<dbReference type="SUPFAM" id="SSF54211">
    <property type="entry name" value="Ribosomal protein S5 domain 2-like"/>
    <property type="match status" value="1"/>
</dbReference>
<dbReference type="Proteomes" id="UP000319449">
    <property type="component" value="Unassembled WGS sequence"/>
</dbReference>
<dbReference type="CDD" id="cd19500">
    <property type="entry name" value="RecA-like_Lon"/>
    <property type="match status" value="1"/>
</dbReference>
<comment type="subcellular location">
    <subcellularLocation>
        <location evidence="1 9 10">Cytoplasm</location>
    </subcellularLocation>
</comment>
<comment type="induction">
    <text evidence="9">By heat shock.</text>
</comment>
<dbReference type="InterPro" id="IPR003111">
    <property type="entry name" value="Lon_prtase_N"/>
</dbReference>
<comment type="caution">
    <text evidence="17">The sequence shown here is derived from an EMBL/GenBank/DDBJ whole genome shotgun (WGS) entry which is preliminary data.</text>
</comment>
<comment type="subunit">
    <text evidence="9 10">Homohexamer. Organized in a ring with a central cavity.</text>
</comment>
<comment type="function">
    <text evidence="9">ATP-dependent serine protease that mediates the selective degradation of mutant and abnormal proteins as well as certain short-lived regulatory proteins. Required for cellular homeostasis and for survival from DNA damage and developmental changes induced by stress. Degrades polypeptides processively to yield small peptide fragments that are 5 to 10 amino acids long. Binds to DNA in a double-stranded, site-specific manner.</text>
</comment>
<evidence type="ECO:0000256" key="7">
    <source>
        <dbReference type="ARBA" id="ARBA00022840"/>
    </source>
</evidence>
<evidence type="ECO:0000256" key="6">
    <source>
        <dbReference type="ARBA" id="ARBA00022825"/>
    </source>
</evidence>